<dbReference type="Pfam" id="PF22564">
    <property type="entry name" value="HAAS"/>
    <property type="match status" value="1"/>
</dbReference>
<reference evidence="2 3" key="1">
    <citation type="submission" date="2024-02" db="EMBL/GenBank/DDBJ databases">
        <title>A nitrogen-fixing paenibacillus bacterium.</title>
        <authorList>
            <person name="Zhang W.L."/>
            <person name="Chen S.F."/>
        </authorList>
    </citation>
    <scope>NUCLEOTIDE SEQUENCE [LARGE SCALE GENOMIC DNA]</scope>
    <source>
        <strain evidence="2 3">M1</strain>
    </source>
</reference>
<feature type="transmembrane region" description="Helical" evidence="1">
    <location>
        <begin position="160"/>
        <end position="181"/>
    </location>
</feature>
<dbReference type="Proteomes" id="UP001306950">
    <property type="component" value="Unassembled WGS sequence"/>
</dbReference>
<sequence>MNKSEFLAQLHDHLSVLPPEERSELLEDFEAHFAFALQNGKTEEEIAHELGNPAELARDAIGERFASKEPVYWFDPTANPEIPDPPQQTNHPVKAPRRGGFATTMVYTGLFFLNLVAVPLLISFWAVWISLIASAISGIASPVLIGLDYLAGNGFYPAKGFATISLVGIGILLAIASRYLFKALTRISVSYWSWNVRATKGGAKHE</sequence>
<accession>A0ABU7VXN9</accession>
<organism evidence="2 3">
    <name type="scientific">Paenibacillus haidiansis</name>
    <dbReference type="NCBI Taxonomy" id="1574488"/>
    <lineage>
        <taxon>Bacteria</taxon>
        <taxon>Bacillati</taxon>
        <taxon>Bacillota</taxon>
        <taxon>Bacilli</taxon>
        <taxon>Bacillales</taxon>
        <taxon>Paenibacillaceae</taxon>
        <taxon>Paenibacillus</taxon>
    </lineage>
</organism>
<keyword evidence="3" id="KW-1185">Reference proteome</keyword>
<evidence type="ECO:0000313" key="3">
    <source>
        <dbReference type="Proteomes" id="UP001306950"/>
    </source>
</evidence>
<protein>
    <submittedName>
        <fullName evidence="2">DUF1700 domain-containing protein</fullName>
    </submittedName>
</protein>
<keyword evidence="1" id="KW-1133">Transmembrane helix</keyword>
<keyword evidence="1" id="KW-0812">Transmembrane</keyword>
<comment type="caution">
    <text evidence="2">The sequence shown here is derived from an EMBL/GenBank/DDBJ whole genome shotgun (WGS) entry which is preliminary data.</text>
</comment>
<proteinExistence type="predicted"/>
<keyword evidence="1" id="KW-0472">Membrane</keyword>
<feature type="transmembrane region" description="Helical" evidence="1">
    <location>
        <begin position="107"/>
        <end position="140"/>
    </location>
</feature>
<name>A0ABU7VXN9_9BACL</name>
<evidence type="ECO:0000313" key="2">
    <source>
        <dbReference type="EMBL" id="MEF2968250.1"/>
    </source>
</evidence>
<gene>
    <name evidence="2" type="ORF">V3851_20670</name>
</gene>
<dbReference type="RefSeq" id="WP_331848458.1">
    <property type="nucleotide sequence ID" value="NZ_JAZHPZ010000013.1"/>
</dbReference>
<dbReference type="EMBL" id="JAZHPZ010000013">
    <property type="protein sequence ID" value="MEF2968250.1"/>
    <property type="molecule type" value="Genomic_DNA"/>
</dbReference>
<evidence type="ECO:0000256" key="1">
    <source>
        <dbReference type="SAM" id="Phobius"/>
    </source>
</evidence>